<dbReference type="KEGG" id="tra:Trad_0830"/>
<dbReference type="GO" id="GO:0140664">
    <property type="term" value="F:ATP-dependent DNA damage sensor activity"/>
    <property type="evidence" value="ECO:0007669"/>
    <property type="project" value="InterPro"/>
</dbReference>
<evidence type="ECO:0000256" key="9">
    <source>
        <dbReference type="HAMAP-Rule" id="MF_00096"/>
    </source>
</evidence>
<keyword evidence="3 9" id="KW-0547">Nucleotide-binding</keyword>
<keyword evidence="13" id="KW-1185">Reference proteome</keyword>
<evidence type="ECO:0000256" key="10">
    <source>
        <dbReference type="RuleBase" id="RU003756"/>
    </source>
</evidence>
<dbReference type="InterPro" id="IPR017261">
    <property type="entry name" value="DNA_mismatch_repair_MutS/MSH"/>
</dbReference>
<evidence type="ECO:0000256" key="5">
    <source>
        <dbReference type="ARBA" id="ARBA00022840"/>
    </source>
</evidence>
<dbReference type="PIRSF" id="PIRSF037677">
    <property type="entry name" value="DNA_mis_repair_Msh6"/>
    <property type="match status" value="1"/>
</dbReference>
<gene>
    <name evidence="9" type="primary">mutS</name>
    <name evidence="12" type="ordered locus">Trad_0830</name>
</gene>
<dbReference type="STRING" id="649638.Trad_0830"/>
<dbReference type="InterPro" id="IPR036678">
    <property type="entry name" value="MutS_con_dom_sf"/>
</dbReference>
<dbReference type="NCBIfam" id="NF003810">
    <property type="entry name" value="PRK05399.1"/>
    <property type="match status" value="1"/>
</dbReference>
<dbReference type="InterPro" id="IPR005748">
    <property type="entry name" value="DNA_mismatch_repair_MutS"/>
</dbReference>
<dbReference type="CDD" id="cd03284">
    <property type="entry name" value="ABC_MutS1"/>
    <property type="match status" value="1"/>
</dbReference>
<feature type="domain" description="DNA mismatch repair proteins mutS family" evidence="11">
    <location>
        <begin position="688"/>
        <end position="704"/>
    </location>
</feature>
<dbReference type="Gene3D" id="3.40.1170.10">
    <property type="entry name" value="DNA repair protein MutS, domain I"/>
    <property type="match status" value="1"/>
</dbReference>
<evidence type="ECO:0000256" key="6">
    <source>
        <dbReference type="ARBA" id="ARBA00023125"/>
    </source>
</evidence>
<reference evidence="12 13" key="2">
    <citation type="journal article" date="2011" name="Stand. Genomic Sci.">
        <title>Complete genome sequence of Truepera radiovictrix type strain (RQ-24).</title>
        <authorList>
            <person name="Ivanova N."/>
            <person name="Rohde C."/>
            <person name="Munk C."/>
            <person name="Nolan M."/>
            <person name="Lucas S."/>
            <person name="Del Rio T.G."/>
            <person name="Tice H."/>
            <person name="Deshpande S."/>
            <person name="Cheng J.F."/>
            <person name="Tapia R."/>
            <person name="Han C."/>
            <person name="Goodwin L."/>
            <person name="Pitluck S."/>
            <person name="Liolios K."/>
            <person name="Mavromatis K."/>
            <person name="Mikhailova N."/>
            <person name="Pati A."/>
            <person name="Chen A."/>
            <person name="Palaniappan K."/>
            <person name="Land M."/>
            <person name="Hauser L."/>
            <person name="Chang Y.J."/>
            <person name="Jeffries C.D."/>
            <person name="Brambilla E."/>
            <person name="Rohde M."/>
            <person name="Goker M."/>
            <person name="Tindall B.J."/>
            <person name="Woyke T."/>
            <person name="Bristow J."/>
            <person name="Eisen J.A."/>
            <person name="Markowitz V."/>
            <person name="Hugenholtz P."/>
            <person name="Kyrpides N.C."/>
            <person name="Klenk H.P."/>
            <person name="Lapidus A."/>
        </authorList>
    </citation>
    <scope>NUCLEOTIDE SEQUENCE [LARGE SCALE GENOMIC DNA]</scope>
    <source>
        <strain evidence="13">DSM 17093 / CIP 108686 / LMG 22925 / RQ-24</strain>
    </source>
</reference>
<dbReference type="SUPFAM" id="SSF52540">
    <property type="entry name" value="P-loop containing nucleoside triphosphate hydrolases"/>
    <property type="match status" value="1"/>
</dbReference>
<proteinExistence type="inferred from homology"/>
<dbReference type="HAMAP" id="MF_00096">
    <property type="entry name" value="MutS"/>
    <property type="match status" value="1"/>
</dbReference>
<feature type="binding site" evidence="9">
    <location>
        <begin position="614"/>
        <end position="621"/>
    </location>
    <ligand>
        <name>ATP</name>
        <dbReference type="ChEBI" id="CHEBI:30616"/>
    </ligand>
</feature>
<keyword evidence="6 9" id="KW-0238">DNA-binding</keyword>
<dbReference type="NCBIfam" id="TIGR01070">
    <property type="entry name" value="mutS1"/>
    <property type="match status" value="1"/>
</dbReference>
<reference evidence="13" key="1">
    <citation type="submission" date="2010-05" db="EMBL/GenBank/DDBJ databases">
        <title>The complete genome of Truepera radiovictris DSM 17093.</title>
        <authorList>
            <consortium name="US DOE Joint Genome Institute (JGI-PGF)"/>
            <person name="Lucas S."/>
            <person name="Copeland A."/>
            <person name="Lapidus A."/>
            <person name="Glavina del Rio T."/>
            <person name="Dalin E."/>
            <person name="Tice H."/>
            <person name="Bruce D."/>
            <person name="Goodwin L."/>
            <person name="Pitluck S."/>
            <person name="Kyrpides N."/>
            <person name="Mavromatis K."/>
            <person name="Ovchinnikova G."/>
            <person name="Munk A.C."/>
            <person name="Detter J.C."/>
            <person name="Han C."/>
            <person name="Tapia R."/>
            <person name="Land M."/>
            <person name="Hauser L."/>
            <person name="Markowitz V."/>
            <person name="Cheng J.-F."/>
            <person name="Hugenholtz P."/>
            <person name="Woyke T."/>
            <person name="Wu D."/>
            <person name="Tindall B."/>
            <person name="Pomrenke H.G."/>
            <person name="Brambilla E."/>
            <person name="Klenk H.-P."/>
            <person name="Eisen J.A."/>
        </authorList>
    </citation>
    <scope>NUCLEOTIDE SEQUENCE [LARGE SCALE GENOMIC DNA]</scope>
    <source>
        <strain evidence="13">DSM 17093 / CIP 108686 / LMG 22925 / RQ-24</strain>
    </source>
</reference>
<keyword evidence="4 9" id="KW-0227">DNA damage</keyword>
<dbReference type="SMART" id="SM00534">
    <property type="entry name" value="MUTSac"/>
    <property type="match status" value="1"/>
</dbReference>
<dbReference type="InterPro" id="IPR000432">
    <property type="entry name" value="DNA_mismatch_repair_MutS_C"/>
</dbReference>
<dbReference type="PANTHER" id="PTHR11361:SF34">
    <property type="entry name" value="DNA MISMATCH REPAIR PROTEIN MSH1, MITOCHONDRIAL"/>
    <property type="match status" value="1"/>
</dbReference>
<evidence type="ECO:0000313" key="13">
    <source>
        <dbReference type="Proteomes" id="UP000000379"/>
    </source>
</evidence>
<dbReference type="EMBL" id="CP002049">
    <property type="protein sequence ID" value="ADI13964.1"/>
    <property type="molecule type" value="Genomic_DNA"/>
</dbReference>
<dbReference type="SUPFAM" id="SSF55271">
    <property type="entry name" value="DNA repair protein MutS, domain I"/>
    <property type="match status" value="1"/>
</dbReference>
<dbReference type="InterPro" id="IPR016151">
    <property type="entry name" value="DNA_mismatch_repair_MutS_N"/>
</dbReference>
<dbReference type="InterPro" id="IPR007695">
    <property type="entry name" value="DNA_mismatch_repair_MutS-lik_N"/>
</dbReference>
<dbReference type="InterPro" id="IPR027417">
    <property type="entry name" value="P-loop_NTPase"/>
</dbReference>
<comment type="similarity">
    <text evidence="1 9 10">Belongs to the DNA mismatch repair MutS family.</text>
</comment>
<sequence length="843" mass="92225">MTLKGEGKGPLPPLLAQYVELRERYPDYLVLFQVGDFYETFGEDAERLARAINITLTHKTSKDFVTPMAGIPVRSADSYLEKLLAQNICVAIADQLESPADADGLVRRDVTQLITPGTVTDDKLLRPDATYLAAVATGEGYGLALLDLSTGEFRGTQLYSKAALFDELRRYRPAELLLAPELHAQESFREGCCERFSVMVTRGRFDESEAQGALAGHFGALPTGLDTAALLRAAGAVLSYARHTQRGKLPQVTRFVRYDPSAYMQLGETALATLEVFRTAHAALGEGGRTLLSILDATRTAPGRRLLQAWLRHPLLDRELIEARLGAVEAFVQDGVLRREVRKALFKMHDLERLASKLVTERANARDLCALARSLALVPELRRLLGARGERALAALGERLRVPEGVCERVGAALVDDPPLKITEGGLIRSGFDRELDGLRARAEDARAWIAALEAEERAATGIPTLKIGFNGVFGYYLEVTRPYLERVPPSYRAVQTLKDRQRYVRDDLREREREILRFEAAAKGREYEVFGLLRGELAAAADAVRDLGAALAELDVYSALAEVAAEGRFCRPTFSEGALEIRAGRHPVVERFHPFIPNDLTMSPSERLLILTGPNMSGKSTYLRQSALIALLAQIGSFVPAERAVLPLFERIYTRIGASDDIAGGRSTFMVEMSELATILQNATPKSLVLLDEIGRGTSTFDGLALAWAAAEYLEARTGAYVLFATHYFELTALEGRLASARNLHVAAKEEAGGLTFYHQVLPGPASKAYGLEVAKLAGVPAKVLARARALLEGLEATRNDQAKGVVDALLAVDVSRLSPLEALQLLYELQDRARGLAPQPT</sequence>
<dbReference type="Pfam" id="PF05188">
    <property type="entry name" value="MutS_II"/>
    <property type="match status" value="1"/>
</dbReference>
<dbReference type="Pfam" id="PF01624">
    <property type="entry name" value="MutS_I"/>
    <property type="match status" value="1"/>
</dbReference>
<dbReference type="Proteomes" id="UP000000379">
    <property type="component" value="Chromosome"/>
</dbReference>
<dbReference type="GO" id="GO:0006298">
    <property type="term" value="P:mismatch repair"/>
    <property type="evidence" value="ECO:0007669"/>
    <property type="project" value="UniProtKB-UniRule"/>
</dbReference>
<dbReference type="InterPro" id="IPR007860">
    <property type="entry name" value="DNA_mmatch_repair_MutS_con_dom"/>
</dbReference>
<name>D7CU66_TRURR</name>
<dbReference type="InterPro" id="IPR045076">
    <property type="entry name" value="MutS"/>
</dbReference>
<dbReference type="InterPro" id="IPR007861">
    <property type="entry name" value="DNA_mismatch_repair_MutS_clamp"/>
</dbReference>
<dbReference type="Pfam" id="PF05192">
    <property type="entry name" value="MutS_III"/>
    <property type="match status" value="1"/>
</dbReference>
<dbReference type="Pfam" id="PF05190">
    <property type="entry name" value="MutS_IV"/>
    <property type="match status" value="1"/>
</dbReference>
<dbReference type="InterPro" id="IPR007696">
    <property type="entry name" value="DNA_mismatch_repair_MutS_core"/>
</dbReference>
<evidence type="ECO:0000259" key="11">
    <source>
        <dbReference type="PROSITE" id="PS00486"/>
    </source>
</evidence>
<evidence type="ECO:0000256" key="2">
    <source>
        <dbReference type="ARBA" id="ARBA00021982"/>
    </source>
</evidence>
<dbReference type="Gene3D" id="1.10.1420.10">
    <property type="match status" value="2"/>
</dbReference>
<accession>D7CU66</accession>
<dbReference type="GO" id="GO:0030983">
    <property type="term" value="F:mismatched DNA binding"/>
    <property type="evidence" value="ECO:0007669"/>
    <property type="project" value="InterPro"/>
</dbReference>
<dbReference type="AlphaFoldDB" id="D7CU66"/>
<evidence type="ECO:0000256" key="7">
    <source>
        <dbReference type="ARBA" id="ARBA00023204"/>
    </source>
</evidence>
<evidence type="ECO:0000313" key="12">
    <source>
        <dbReference type="EMBL" id="ADI13964.1"/>
    </source>
</evidence>
<dbReference type="SUPFAM" id="SSF53150">
    <property type="entry name" value="DNA repair protein MutS, domain II"/>
    <property type="match status" value="1"/>
</dbReference>
<evidence type="ECO:0000256" key="1">
    <source>
        <dbReference type="ARBA" id="ARBA00006271"/>
    </source>
</evidence>
<evidence type="ECO:0000256" key="3">
    <source>
        <dbReference type="ARBA" id="ARBA00022741"/>
    </source>
</evidence>
<dbReference type="InterPro" id="IPR036187">
    <property type="entry name" value="DNA_mismatch_repair_MutS_sf"/>
</dbReference>
<dbReference type="FunFam" id="3.40.50.300:FF:000870">
    <property type="entry name" value="MutS protein homolog 4"/>
    <property type="match status" value="1"/>
</dbReference>
<keyword evidence="5 9" id="KW-0067">ATP-binding</keyword>
<dbReference type="SMART" id="SM00533">
    <property type="entry name" value="MUTSd"/>
    <property type="match status" value="1"/>
</dbReference>
<keyword evidence="7 9" id="KW-0234">DNA repair</keyword>
<evidence type="ECO:0000256" key="4">
    <source>
        <dbReference type="ARBA" id="ARBA00022763"/>
    </source>
</evidence>
<evidence type="ECO:0000256" key="8">
    <source>
        <dbReference type="ARBA" id="ARBA00024647"/>
    </source>
</evidence>
<comment type="function">
    <text evidence="8 9">This protein is involved in the repair of mismatches in DNA. It is possible that it carries out the mismatch recognition step. This protein has a weak ATPase activity.</text>
</comment>
<dbReference type="Gene3D" id="3.40.50.300">
    <property type="entry name" value="P-loop containing nucleotide triphosphate hydrolases"/>
    <property type="match status" value="1"/>
</dbReference>
<dbReference type="HOGENOM" id="CLU_002472_3_1_0"/>
<dbReference type="RefSeq" id="WP_013177336.1">
    <property type="nucleotide sequence ID" value="NC_014221.1"/>
</dbReference>
<dbReference type="OrthoDB" id="9802448at2"/>
<dbReference type="GO" id="GO:0003684">
    <property type="term" value="F:damaged DNA binding"/>
    <property type="evidence" value="ECO:0007669"/>
    <property type="project" value="UniProtKB-UniRule"/>
</dbReference>
<dbReference type="eggNOG" id="COG0249">
    <property type="taxonomic scope" value="Bacteria"/>
</dbReference>
<dbReference type="SUPFAM" id="SSF48334">
    <property type="entry name" value="DNA repair protein MutS, domain III"/>
    <property type="match status" value="1"/>
</dbReference>
<protein>
    <recommendedName>
        <fullName evidence="2 9">DNA mismatch repair protein MutS</fullName>
    </recommendedName>
</protein>
<dbReference type="GO" id="GO:0005524">
    <property type="term" value="F:ATP binding"/>
    <property type="evidence" value="ECO:0007669"/>
    <property type="project" value="UniProtKB-UniRule"/>
</dbReference>
<dbReference type="Pfam" id="PF00488">
    <property type="entry name" value="MutS_V"/>
    <property type="match status" value="1"/>
</dbReference>
<organism evidence="12 13">
    <name type="scientific">Truepera radiovictrix (strain DSM 17093 / CIP 108686 / LMG 22925 / RQ-24)</name>
    <dbReference type="NCBI Taxonomy" id="649638"/>
    <lineage>
        <taxon>Bacteria</taxon>
        <taxon>Thermotogati</taxon>
        <taxon>Deinococcota</taxon>
        <taxon>Deinococci</taxon>
        <taxon>Trueperales</taxon>
        <taxon>Trueperaceae</taxon>
        <taxon>Truepera</taxon>
    </lineage>
</organism>
<dbReference type="PANTHER" id="PTHR11361">
    <property type="entry name" value="DNA MISMATCH REPAIR PROTEIN MUTS FAMILY MEMBER"/>
    <property type="match status" value="1"/>
</dbReference>
<dbReference type="PROSITE" id="PS00486">
    <property type="entry name" value="DNA_MISMATCH_REPAIR_2"/>
    <property type="match status" value="1"/>
</dbReference>
<dbReference type="Gene3D" id="3.30.420.110">
    <property type="entry name" value="MutS, connector domain"/>
    <property type="match status" value="1"/>
</dbReference>